<evidence type="ECO:0000256" key="1">
    <source>
        <dbReference type="HAMAP-Rule" id="MF_01448"/>
    </source>
</evidence>
<accession>A0A8I0A6G6</accession>
<keyword evidence="3" id="KW-1185">Reference proteome</keyword>
<comment type="caution">
    <text evidence="2">The sequence shown here is derived from an EMBL/GenBank/DDBJ whole genome shotgun (WGS) entry which is preliminary data.</text>
</comment>
<dbReference type="Proteomes" id="UP000662088">
    <property type="component" value="Unassembled WGS sequence"/>
</dbReference>
<dbReference type="HAMAP" id="MF_01448">
    <property type="entry name" value="UPF0473"/>
    <property type="match status" value="1"/>
</dbReference>
<reference evidence="2" key="1">
    <citation type="submission" date="2020-08" db="EMBL/GenBank/DDBJ databases">
        <title>Genome public.</title>
        <authorList>
            <person name="Liu C."/>
            <person name="Sun Q."/>
        </authorList>
    </citation>
    <scope>NUCLEOTIDE SEQUENCE</scope>
    <source>
        <strain evidence="2">NSJ-42</strain>
    </source>
</reference>
<dbReference type="InterPro" id="IPR009711">
    <property type="entry name" value="UPF0473"/>
</dbReference>
<dbReference type="EMBL" id="JACOOQ010000007">
    <property type="protein sequence ID" value="MBC5639960.1"/>
    <property type="molecule type" value="Genomic_DNA"/>
</dbReference>
<dbReference type="AlphaFoldDB" id="A0A8I0A6G6"/>
<proteinExistence type="inferred from homology"/>
<gene>
    <name evidence="2" type="ORF">H8R92_05840</name>
</gene>
<name>A0A8I0A6G6_9CLOT</name>
<sequence length="91" mass="10448">MKKDDKIIKLFDEEGNEVSFNVVAFFDIVNPETDEKNEYVIVYEEGYSEDDTFALKVINGEDGEELLEAIDNEVELAAVQEAYNTIFIDEE</sequence>
<protein>
    <recommendedName>
        <fullName evidence="1">UPF0473 protein H8R92_05840</fullName>
    </recommendedName>
</protein>
<evidence type="ECO:0000313" key="2">
    <source>
        <dbReference type="EMBL" id="MBC5639960.1"/>
    </source>
</evidence>
<evidence type="ECO:0000313" key="3">
    <source>
        <dbReference type="Proteomes" id="UP000662088"/>
    </source>
</evidence>
<dbReference type="Pfam" id="PF06949">
    <property type="entry name" value="DUF1292"/>
    <property type="match status" value="1"/>
</dbReference>
<organism evidence="2 3">
    <name type="scientific">Clostridium lentum</name>
    <dbReference type="NCBI Taxonomy" id="2763037"/>
    <lineage>
        <taxon>Bacteria</taxon>
        <taxon>Bacillati</taxon>
        <taxon>Bacillota</taxon>
        <taxon>Clostridia</taxon>
        <taxon>Eubacteriales</taxon>
        <taxon>Clostridiaceae</taxon>
        <taxon>Clostridium</taxon>
    </lineage>
</organism>
<dbReference type="RefSeq" id="WP_022211582.1">
    <property type="nucleotide sequence ID" value="NZ_JACOOQ010000007.1"/>
</dbReference>
<comment type="similarity">
    <text evidence="1">Belongs to the UPF0473 family.</text>
</comment>